<comment type="caution">
    <text evidence="3">The sequence shown here is derived from an EMBL/GenBank/DDBJ whole genome shotgun (WGS) entry which is preliminary data.</text>
</comment>
<keyword evidence="4" id="KW-1185">Reference proteome</keyword>
<gene>
    <name evidence="3" type="ORF">IX84_06675</name>
</gene>
<proteinExistence type="predicted"/>
<evidence type="ECO:0000313" key="4">
    <source>
        <dbReference type="Proteomes" id="UP000029736"/>
    </source>
</evidence>
<accession>A0A098SCV5</accession>
<evidence type="ECO:0000256" key="1">
    <source>
        <dbReference type="SAM" id="Coils"/>
    </source>
</evidence>
<dbReference type="Gene3D" id="3.40.50.300">
    <property type="entry name" value="P-loop containing nucleotide triphosphate hydrolases"/>
    <property type="match status" value="1"/>
</dbReference>
<feature type="domain" description="Rad50/SbcC-type AAA" evidence="2">
    <location>
        <begin position="5"/>
        <end position="257"/>
    </location>
</feature>
<dbReference type="InterPro" id="IPR038729">
    <property type="entry name" value="Rad50/SbcC_AAA"/>
</dbReference>
<protein>
    <recommendedName>
        <fullName evidence="2">Rad50/SbcC-type AAA domain-containing protein</fullName>
    </recommendedName>
</protein>
<dbReference type="AlphaFoldDB" id="A0A098SCV5"/>
<organism evidence="3 4">
    <name type="scientific">Phaeodactylibacter xiamenensis</name>
    <dbReference type="NCBI Taxonomy" id="1524460"/>
    <lineage>
        <taxon>Bacteria</taxon>
        <taxon>Pseudomonadati</taxon>
        <taxon>Bacteroidota</taxon>
        <taxon>Saprospiria</taxon>
        <taxon>Saprospirales</taxon>
        <taxon>Haliscomenobacteraceae</taxon>
        <taxon>Phaeodactylibacter</taxon>
    </lineage>
</organism>
<feature type="coiled-coil region" evidence="1">
    <location>
        <begin position="222"/>
        <end position="304"/>
    </location>
</feature>
<dbReference type="GO" id="GO:0016887">
    <property type="term" value="F:ATP hydrolysis activity"/>
    <property type="evidence" value="ECO:0007669"/>
    <property type="project" value="InterPro"/>
</dbReference>
<dbReference type="GO" id="GO:0006302">
    <property type="term" value="P:double-strand break repair"/>
    <property type="evidence" value="ECO:0007669"/>
    <property type="project" value="InterPro"/>
</dbReference>
<sequence length="731" mass="84359">MKILKLELENFMCFSGTDNRIEFTDGLNVILGGNGYGKTKLYDSFNWVLFDKITNQDGRLDTPTEEIKGGLVSKKAIADGDDGATIKAIVKLTLVNEKGKEIILERSYAVKKLSGMEATSLGKSKLTISAKDDLEFKPVSFNSQQEVDDYIREHVIQPTVLEHIWFQGERGIKGAVDTSNAVKLKQVINKLSYIDTWEKFIEATENTDRRTREKYEKAVKKSQKHKEKTDLLTSQIEKLDKELHAIEEKLAIKEKDLDIAEDEVDNLAMGENVREELRAHSAEEDRIKRELAQAEYDLDQMLDNANRDLFESFWVAHGTSEVQEKFEELVQDYEFNRVASEKIKKKDKPKDLESLYLHDHIHDMLHKEHCTICDRPAAKNSDAYKSIQKWLPEEEKPLDEKLATPFNHAFHLSDLRRSLSVISNYAGSFEHDFEQQRINFFKLKNKRKQLDEENRRIEEEKEKLLSKYNIGSIDAGIRLGDRIRRYNEKTASLREEIVRLEERKKVLTEEKAEKDQALDKLHEGDIDPILRKQKDYFSDLLAATKTAKDQQYKELVDLLMKETNRHYEAINKQSGAFYGKIVFKQNSKGGYSPEIHNENGDNVTPGMNTAQLLSMQFSILFAILSANKEYGFNKRYPLIADAPNSAFDAKKKKLLLRQIGTTFEQSIVMMFEYLTNDPERANRYKIDKSGIRELIGTLKEEGVPMNIYMLDIPDGVNSRDINELTVQIKKI</sequence>
<dbReference type="Proteomes" id="UP000029736">
    <property type="component" value="Unassembled WGS sequence"/>
</dbReference>
<dbReference type="PANTHER" id="PTHR32114:SF2">
    <property type="entry name" value="ABC TRANSPORTER ABCH.3"/>
    <property type="match status" value="1"/>
</dbReference>
<dbReference type="PANTHER" id="PTHR32114">
    <property type="entry name" value="ABC TRANSPORTER ABCH.3"/>
    <property type="match status" value="1"/>
</dbReference>
<keyword evidence="1" id="KW-0175">Coiled coil</keyword>
<dbReference type="OrthoDB" id="9808768at2"/>
<dbReference type="SUPFAM" id="SSF52540">
    <property type="entry name" value="P-loop containing nucleoside triphosphate hydrolases"/>
    <property type="match status" value="1"/>
</dbReference>
<reference evidence="3 4" key="1">
    <citation type="journal article" date="2014" name="Int. J. Syst. Evol. Microbiol.">
        <title>Phaeodactylibacter xiamenensis gen. nov., sp. nov., a member of the family Saprospiraceae isolated from the marine alga Phaeodactylum tricornutum.</title>
        <authorList>
            <person name="Chen Z.Jr."/>
            <person name="Lei X."/>
            <person name="Lai Q."/>
            <person name="Li Y."/>
            <person name="Zhang B."/>
            <person name="Zhang J."/>
            <person name="Zhang H."/>
            <person name="Yang L."/>
            <person name="Zheng W."/>
            <person name="Tian Y."/>
            <person name="Yu Z."/>
            <person name="Xu H.Jr."/>
            <person name="Zheng T."/>
        </authorList>
    </citation>
    <scope>NUCLEOTIDE SEQUENCE [LARGE SCALE GENOMIC DNA]</scope>
    <source>
        <strain evidence="3 4">KD52</strain>
    </source>
</reference>
<dbReference type="InterPro" id="IPR027417">
    <property type="entry name" value="P-loop_NTPase"/>
</dbReference>
<evidence type="ECO:0000259" key="2">
    <source>
        <dbReference type="Pfam" id="PF13476"/>
    </source>
</evidence>
<feature type="coiled-coil region" evidence="1">
    <location>
        <begin position="440"/>
        <end position="520"/>
    </location>
</feature>
<dbReference type="Pfam" id="PF13476">
    <property type="entry name" value="AAA_23"/>
    <property type="match status" value="1"/>
</dbReference>
<dbReference type="RefSeq" id="WP_044217697.1">
    <property type="nucleotide sequence ID" value="NZ_JBKAGJ010000001.1"/>
</dbReference>
<evidence type="ECO:0000313" key="3">
    <source>
        <dbReference type="EMBL" id="KGE88812.1"/>
    </source>
</evidence>
<dbReference type="EMBL" id="JPOS01000016">
    <property type="protein sequence ID" value="KGE88812.1"/>
    <property type="molecule type" value="Genomic_DNA"/>
</dbReference>
<name>A0A098SCV5_9BACT</name>
<dbReference type="STRING" id="1524460.IX84_06675"/>